<comment type="similarity">
    <text evidence="2">Belongs to the tryptophan 2-monooxygenase family.</text>
</comment>
<comment type="pathway">
    <text evidence="1">Plant hormone metabolism; auxin biosynthesis.</text>
</comment>
<evidence type="ECO:0000313" key="8">
    <source>
        <dbReference type="EMBL" id="CTP91966.1"/>
    </source>
</evidence>
<dbReference type="Gene3D" id="3.90.660.10">
    <property type="match status" value="1"/>
</dbReference>
<reference evidence="8 9" key="1">
    <citation type="submission" date="2015-07" db="EMBL/GenBank/DDBJ databases">
        <authorList>
            <person name="Noorani M."/>
        </authorList>
    </citation>
    <scope>NUCLEOTIDE SEQUENCE [LARGE SCALE GENOMIC DNA]</scope>
    <source>
        <strain evidence="8">LMG728</strain>
    </source>
</reference>
<dbReference type="PANTHER" id="PTHR10742">
    <property type="entry name" value="FLAVIN MONOAMINE OXIDASE"/>
    <property type="match status" value="1"/>
</dbReference>
<comment type="catalytic activity">
    <reaction evidence="6">
        <text>L-tryptophan + O2 = indole-3-acetamide + CO2 + H2O</text>
        <dbReference type="Rhea" id="RHEA:16165"/>
        <dbReference type="ChEBI" id="CHEBI:15377"/>
        <dbReference type="ChEBI" id="CHEBI:15379"/>
        <dbReference type="ChEBI" id="CHEBI:16031"/>
        <dbReference type="ChEBI" id="CHEBI:16526"/>
        <dbReference type="ChEBI" id="CHEBI:57912"/>
        <dbReference type="EC" id="1.13.12.3"/>
    </reaction>
</comment>
<evidence type="ECO:0000256" key="4">
    <source>
        <dbReference type="ARBA" id="ARBA00017871"/>
    </source>
</evidence>
<dbReference type="PANTHER" id="PTHR10742:SF342">
    <property type="entry name" value="AMINE OXIDASE"/>
    <property type="match status" value="1"/>
</dbReference>
<dbReference type="InterPro" id="IPR002937">
    <property type="entry name" value="Amino_oxidase"/>
</dbReference>
<proteinExistence type="inferred from homology"/>
<dbReference type="SUPFAM" id="SSF54373">
    <property type="entry name" value="FAD-linked reductases, C-terminal domain"/>
    <property type="match status" value="1"/>
</dbReference>
<dbReference type="InterPro" id="IPR050281">
    <property type="entry name" value="Flavin_monoamine_oxidase"/>
</dbReference>
<dbReference type="GO" id="GO:0009851">
    <property type="term" value="P:auxin biosynthetic process"/>
    <property type="evidence" value="ECO:0007669"/>
    <property type="project" value="UniProtKB-KW"/>
</dbReference>
<protein>
    <recommendedName>
        <fullName evidence="4">Tryptophan 2-monooxygenase</fullName>
        <ecNumber evidence="3">1.13.12.3</ecNumber>
    </recommendedName>
</protein>
<name>A0A0K3A1K4_9XANT</name>
<gene>
    <name evidence="8" type="ORF">XTPLMG728_3079</name>
</gene>
<evidence type="ECO:0000256" key="2">
    <source>
        <dbReference type="ARBA" id="ARBA00005833"/>
    </source>
</evidence>
<dbReference type="AlphaFoldDB" id="A0A0K3A1K4"/>
<dbReference type="GO" id="GO:0009063">
    <property type="term" value="P:amino acid catabolic process"/>
    <property type="evidence" value="ECO:0007669"/>
    <property type="project" value="TreeGrafter"/>
</dbReference>
<dbReference type="Pfam" id="PF01593">
    <property type="entry name" value="Amino_oxidase"/>
    <property type="match status" value="1"/>
</dbReference>
<evidence type="ECO:0000313" key="9">
    <source>
        <dbReference type="Proteomes" id="UP000041247"/>
    </source>
</evidence>
<organism evidence="8 9">
    <name type="scientific">Xanthomonas graminis pv. poae</name>
    <dbReference type="NCBI Taxonomy" id="227946"/>
    <lineage>
        <taxon>Bacteria</taxon>
        <taxon>Pseudomonadati</taxon>
        <taxon>Pseudomonadota</taxon>
        <taxon>Gammaproteobacteria</taxon>
        <taxon>Lysobacterales</taxon>
        <taxon>Lysobacteraceae</taxon>
        <taxon>Xanthomonas</taxon>
        <taxon>Xanthomonas translucens group</taxon>
        <taxon>Xanthomonas graminis</taxon>
    </lineage>
</organism>
<evidence type="ECO:0000256" key="3">
    <source>
        <dbReference type="ARBA" id="ARBA00012535"/>
    </source>
</evidence>
<sequence length="524" mass="57050">MTRRQLLARIGLAGGGAMMYQAMHSLGLAAESRFGGVPRLDGDAKGASVLVLGAGLAGMTAAYELRKAGYRVQVLEYNARPGGRNWTLRGGDRYTELGGFAQQCGFDEGLYLNPGPWRIPHHHKAVLSYCKQFGVALEPFVQVNFNALLHSRAGFGGTPQRFRDIDADYKGHVAELLAKSTRQGALDAQVQREDQEILLESLRSWGALDKDFGYGKGRASSERRGFAKYPGGGLSGKPEFSTPFSTQDILRSRLWTTLAAGNNYEMQTAMFQPVGGMDQIGKAFARALGDAIRYNARVTRIDQDAHGVSVAYQDGNGSEQLAKADWCVCTIPLSILSRIPLAVGETMAAAIGQVPYAASVKVGLQFKRRFWEEDEAIYGGISYTDLPITLISYPSTGFQSAGKGVLLGAYVWGLEAFEFTSMTPPQRVAKALEYGTQLHPQYPREFDNGIAVGWHRVPFTHGCFGVWSDAARAEHYENLCRIDGRIALAGEHASYIPAWQEGAITSALDAIGRLHRRVVAGARA</sequence>
<dbReference type="EMBL" id="CXOK01000110">
    <property type="protein sequence ID" value="CTP91966.1"/>
    <property type="molecule type" value="Genomic_DNA"/>
</dbReference>
<dbReference type="Gene3D" id="3.50.50.60">
    <property type="entry name" value="FAD/NAD(P)-binding domain"/>
    <property type="match status" value="1"/>
</dbReference>
<dbReference type="GO" id="GO:0001716">
    <property type="term" value="F:L-amino-acid oxidase activity"/>
    <property type="evidence" value="ECO:0007669"/>
    <property type="project" value="TreeGrafter"/>
</dbReference>
<keyword evidence="5" id="KW-0073">Auxin biosynthesis</keyword>
<evidence type="ECO:0000259" key="7">
    <source>
        <dbReference type="Pfam" id="PF01593"/>
    </source>
</evidence>
<dbReference type="SUPFAM" id="SSF51905">
    <property type="entry name" value="FAD/NAD(P)-binding domain"/>
    <property type="match status" value="1"/>
</dbReference>
<dbReference type="EC" id="1.13.12.3" evidence="3"/>
<feature type="domain" description="Amine oxidase" evidence="7">
    <location>
        <begin position="56"/>
        <end position="510"/>
    </location>
</feature>
<evidence type="ECO:0000256" key="1">
    <source>
        <dbReference type="ARBA" id="ARBA00004814"/>
    </source>
</evidence>
<dbReference type="Proteomes" id="UP000041247">
    <property type="component" value="Unassembled WGS sequence"/>
</dbReference>
<dbReference type="Gene3D" id="1.20.1440.240">
    <property type="match status" value="1"/>
</dbReference>
<dbReference type="GO" id="GO:0050361">
    <property type="term" value="F:tryptophan 2-monooxygenase activity"/>
    <property type="evidence" value="ECO:0007669"/>
    <property type="project" value="UniProtKB-EC"/>
</dbReference>
<evidence type="ECO:0000256" key="6">
    <source>
        <dbReference type="ARBA" id="ARBA00047321"/>
    </source>
</evidence>
<accession>A0A0K3A1K4</accession>
<evidence type="ECO:0000256" key="5">
    <source>
        <dbReference type="ARBA" id="ARBA00023070"/>
    </source>
</evidence>
<dbReference type="InterPro" id="IPR036188">
    <property type="entry name" value="FAD/NAD-bd_sf"/>
</dbReference>